<keyword evidence="3" id="KW-1185">Reference proteome</keyword>
<proteinExistence type="predicted"/>
<accession>U4KZZ6</accession>
<dbReference type="Proteomes" id="UP000018144">
    <property type="component" value="Unassembled WGS sequence"/>
</dbReference>
<dbReference type="AlphaFoldDB" id="U4KZZ6"/>
<dbReference type="EMBL" id="HF935378">
    <property type="protein sequence ID" value="CCX07814.1"/>
    <property type="molecule type" value="Genomic_DNA"/>
</dbReference>
<feature type="region of interest" description="Disordered" evidence="1">
    <location>
        <begin position="68"/>
        <end position="87"/>
    </location>
</feature>
<sequence>MGIRELKKYVGDESWLDMIFSSIHRYTRRYTAPIHSLRSPRPYTRFLLELHIRFDTFASDCSAHCSDYTPSPTARGPSETKNIHFTV</sequence>
<gene>
    <name evidence="2" type="ORF">PCON_07403</name>
</gene>
<evidence type="ECO:0000256" key="1">
    <source>
        <dbReference type="SAM" id="MobiDB-lite"/>
    </source>
</evidence>
<evidence type="ECO:0000313" key="3">
    <source>
        <dbReference type="Proteomes" id="UP000018144"/>
    </source>
</evidence>
<protein>
    <submittedName>
        <fullName evidence="2">Uncharacterized protein</fullName>
    </submittedName>
</protein>
<evidence type="ECO:0000313" key="2">
    <source>
        <dbReference type="EMBL" id="CCX07814.1"/>
    </source>
</evidence>
<reference evidence="2 3" key="1">
    <citation type="journal article" date="2013" name="PLoS Genet.">
        <title>The genome and development-dependent transcriptomes of Pyronema confluens: a window into fungal evolution.</title>
        <authorList>
            <person name="Traeger S."/>
            <person name="Altegoer F."/>
            <person name="Freitag M."/>
            <person name="Gabaldon T."/>
            <person name="Kempken F."/>
            <person name="Kumar A."/>
            <person name="Marcet-Houben M."/>
            <person name="Poggeler S."/>
            <person name="Stajich J.E."/>
            <person name="Nowrousian M."/>
        </authorList>
    </citation>
    <scope>NUCLEOTIDE SEQUENCE [LARGE SCALE GENOMIC DNA]</scope>
    <source>
        <strain evidence="3">CBS 100304</strain>
        <tissue evidence="2">Vegetative mycelium</tissue>
    </source>
</reference>
<organism evidence="2 3">
    <name type="scientific">Pyronema omphalodes (strain CBS 100304)</name>
    <name type="common">Pyronema confluens</name>
    <dbReference type="NCBI Taxonomy" id="1076935"/>
    <lineage>
        <taxon>Eukaryota</taxon>
        <taxon>Fungi</taxon>
        <taxon>Dikarya</taxon>
        <taxon>Ascomycota</taxon>
        <taxon>Pezizomycotina</taxon>
        <taxon>Pezizomycetes</taxon>
        <taxon>Pezizales</taxon>
        <taxon>Pyronemataceae</taxon>
        <taxon>Pyronema</taxon>
    </lineage>
</organism>
<name>U4KZZ6_PYROM</name>